<organism evidence="6 7">
    <name type="scientific">Hevea brasiliensis</name>
    <name type="common">Para rubber tree</name>
    <name type="synonym">Siphonia brasiliensis</name>
    <dbReference type="NCBI Taxonomy" id="3981"/>
    <lineage>
        <taxon>Eukaryota</taxon>
        <taxon>Viridiplantae</taxon>
        <taxon>Streptophyta</taxon>
        <taxon>Embryophyta</taxon>
        <taxon>Tracheophyta</taxon>
        <taxon>Spermatophyta</taxon>
        <taxon>Magnoliopsida</taxon>
        <taxon>eudicotyledons</taxon>
        <taxon>Gunneridae</taxon>
        <taxon>Pentapetalae</taxon>
        <taxon>rosids</taxon>
        <taxon>fabids</taxon>
        <taxon>Malpighiales</taxon>
        <taxon>Euphorbiaceae</taxon>
        <taxon>Crotonoideae</taxon>
        <taxon>Micrandreae</taxon>
        <taxon>Hevea</taxon>
    </lineage>
</organism>
<feature type="domain" description="Non-haem dioxygenase N-terminal" evidence="5">
    <location>
        <begin position="49"/>
        <end position="127"/>
    </location>
</feature>
<dbReference type="InterPro" id="IPR050295">
    <property type="entry name" value="Plant_2OG-oxidoreductases"/>
</dbReference>
<comment type="caution">
    <text evidence="6">The sequence shown here is derived from an EMBL/GenBank/DDBJ whole genome shotgun (WGS) entry which is preliminary data.</text>
</comment>
<keyword evidence="3" id="KW-0408">Iron</keyword>
<dbReference type="GO" id="GO:0031418">
    <property type="term" value="F:L-ascorbic acid binding"/>
    <property type="evidence" value="ECO:0007669"/>
    <property type="project" value="UniProtKB-KW"/>
</dbReference>
<keyword evidence="2" id="KW-0847">Vitamin C</keyword>
<dbReference type="Proteomes" id="UP000467840">
    <property type="component" value="Chromosome 4"/>
</dbReference>
<dbReference type="InterPro" id="IPR026992">
    <property type="entry name" value="DIOX_N"/>
</dbReference>
<evidence type="ECO:0000256" key="3">
    <source>
        <dbReference type="ARBA" id="ARBA00023004"/>
    </source>
</evidence>
<evidence type="ECO:0000259" key="4">
    <source>
        <dbReference type="Pfam" id="PF03171"/>
    </source>
</evidence>
<evidence type="ECO:0000259" key="5">
    <source>
        <dbReference type="Pfam" id="PF14226"/>
    </source>
</evidence>
<evidence type="ECO:0008006" key="8">
    <source>
        <dbReference type="Google" id="ProtNLM"/>
    </source>
</evidence>
<dbReference type="InterPro" id="IPR027443">
    <property type="entry name" value="IPNS-like_sf"/>
</dbReference>
<reference evidence="6 7" key="1">
    <citation type="journal article" date="2020" name="Mol. Plant">
        <title>The Chromosome-Based Rubber Tree Genome Provides New Insights into Spurge Genome Evolution and Rubber Biosynthesis.</title>
        <authorList>
            <person name="Liu J."/>
            <person name="Shi C."/>
            <person name="Shi C.C."/>
            <person name="Li W."/>
            <person name="Zhang Q.J."/>
            <person name="Zhang Y."/>
            <person name="Li K."/>
            <person name="Lu H.F."/>
            <person name="Shi C."/>
            <person name="Zhu S.T."/>
            <person name="Xiao Z.Y."/>
            <person name="Nan H."/>
            <person name="Yue Y."/>
            <person name="Zhu X.G."/>
            <person name="Wu Y."/>
            <person name="Hong X.N."/>
            <person name="Fan G.Y."/>
            <person name="Tong Y."/>
            <person name="Zhang D."/>
            <person name="Mao C.L."/>
            <person name="Liu Y.L."/>
            <person name="Hao S.J."/>
            <person name="Liu W.Q."/>
            <person name="Lv M.Q."/>
            <person name="Zhang H.B."/>
            <person name="Liu Y."/>
            <person name="Hu-Tang G.R."/>
            <person name="Wang J.P."/>
            <person name="Wang J.H."/>
            <person name="Sun Y.H."/>
            <person name="Ni S.B."/>
            <person name="Chen W.B."/>
            <person name="Zhang X.C."/>
            <person name="Jiao Y.N."/>
            <person name="Eichler E.E."/>
            <person name="Li G.H."/>
            <person name="Liu X."/>
            <person name="Gao L.Z."/>
        </authorList>
    </citation>
    <scope>NUCLEOTIDE SEQUENCE [LARGE SCALE GENOMIC DNA]</scope>
    <source>
        <strain evidence="7">cv. GT1</strain>
        <tissue evidence="6">Leaf</tissue>
    </source>
</reference>
<accession>A0A6A6LMR7</accession>
<protein>
    <recommendedName>
        <fullName evidence="8">Non-haem dioxygenase N-terminal domain-containing protein</fullName>
    </recommendedName>
</protein>
<evidence type="ECO:0000313" key="7">
    <source>
        <dbReference type="Proteomes" id="UP000467840"/>
    </source>
</evidence>
<keyword evidence="7" id="KW-1185">Reference proteome</keyword>
<evidence type="ECO:0000313" key="6">
    <source>
        <dbReference type="EMBL" id="KAF2301423.1"/>
    </source>
</evidence>
<gene>
    <name evidence="6" type="ORF">GH714_023991</name>
</gene>
<dbReference type="GO" id="GO:0046872">
    <property type="term" value="F:metal ion binding"/>
    <property type="evidence" value="ECO:0007669"/>
    <property type="project" value="UniProtKB-KW"/>
</dbReference>
<dbReference type="SUPFAM" id="SSF51197">
    <property type="entry name" value="Clavaminate synthase-like"/>
    <property type="match status" value="1"/>
</dbReference>
<sequence length="292" mass="32887">MAGISVLPAEVLLAKRVQEMVLYGEEPQPPHICRDDCTDEDVSVMPSLIPIIDLSLLSSLEPSTSHEELHKLRSALCSWGCFQAIGHGIPKSFLDKIRQVAKEFFEQPMEEKKKHAKGVYEFEGYGADPVPAEGQSLTGLIVYFLTYTQKIEGSPSSGQKIQHLSGDSPCSWHIDSWTWKIYLKEPKEREVLEEYTLKMRMLTELVSKAMAKSLNLEENCFLDQFGEQAVLQARFNNYSRCPRPDLVLGLKAHADGSGYTIILQNDVEGLQVQKDKNWSQCPPFQMPPNLNG</sequence>
<dbReference type="Gene3D" id="2.60.120.330">
    <property type="entry name" value="B-lactam Antibiotic, Isopenicillin N Synthase, Chain"/>
    <property type="match status" value="1"/>
</dbReference>
<evidence type="ECO:0000256" key="1">
    <source>
        <dbReference type="ARBA" id="ARBA00022723"/>
    </source>
</evidence>
<dbReference type="PANTHER" id="PTHR47991">
    <property type="entry name" value="OXOGLUTARATE/IRON-DEPENDENT DIOXYGENASE"/>
    <property type="match status" value="1"/>
</dbReference>
<evidence type="ECO:0000256" key="2">
    <source>
        <dbReference type="ARBA" id="ARBA00022896"/>
    </source>
</evidence>
<proteinExistence type="predicted"/>
<name>A0A6A6LMR7_HEVBR</name>
<dbReference type="Pfam" id="PF14226">
    <property type="entry name" value="DIOX_N"/>
    <property type="match status" value="1"/>
</dbReference>
<dbReference type="AlphaFoldDB" id="A0A6A6LMR7"/>
<dbReference type="EMBL" id="JAAGAX010000010">
    <property type="protein sequence ID" value="KAF2301423.1"/>
    <property type="molecule type" value="Genomic_DNA"/>
</dbReference>
<feature type="domain" description="Isopenicillin N synthase-like Fe(2+) 2OG dioxygenase" evidence="4">
    <location>
        <begin position="234"/>
        <end position="283"/>
    </location>
</feature>
<dbReference type="Pfam" id="PF03171">
    <property type="entry name" value="2OG-FeII_Oxy"/>
    <property type="match status" value="1"/>
</dbReference>
<keyword evidence="1" id="KW-0479">Metal-binding</keyword>
<dbReference type="InterPro" id="IPR044861">
    <property type="entry name" value="IPNS-like_FE2OG_OXY"/>
</dbReference>